<name>A0A9P6BAV2_9AGAM</name>
<dbReference type="EMBL" id="MU128910">
    <property type="protein sequence ID" value="KAF9520933.1"/>
    <property type="molecule type" value="Genomic_DNA"/>
</dbReference>
<sequence>MPKSRMRHSGLAIALPPPISVPIPEPPPMSSGTASNSDGFTTEPNTPSPAQSLALLPKPQGILSFPDGDLILQSNEGDDFGVHLDVLQSVSSYFDEDGEFAKPPQSPGPDIHTRRINLSTGTLDLLLRFLYPSRHPPSIDSTERAITLMQAAADLKIECSWIDKGITSYLSSVPHPLRAWAIATRFGYKAARREAARRFFETNEDFYDDVPVELEHVSAKQFMELQRAKARAVAMARDAINKVEWGCDGCWQSWNVNLNDGRPWKSQFLRRVSELNPFAYDATSEVTFELSMVRGECGHCPKSFVSEEAKDARRILRAQLDEILRNIK</sequence>
<dbReference type="OrthoDB" id="71307at2759"/>
<dbReference type="AlphaFoldDB" id="A0A9P6BAV2"/>
<dbReference type="PROSITE" id="PS50097">
    <property type="entry name" value="BTB"/>
    <property type="match status" value="1"/>
</dbReference>
<feature type="compositionally biased region" description="Polar residues" evidence="1">
    <location>
        <begin position="30"/>
        <end position="51"/>
    </location>
</feature>
<accession>A0A9P6BAV2</accession>
<evidence type="ECO:0000313" key="4">
    <source>
        <dbReference type="Proteomes" id="UP000886523"/>
    </source>
</evidence>
<evidence type="ECO:0000313" key="3">
    <source>
        <dbReference type="EMBL" id="KAF9520933.1"/>
    </source>
</evidence>
<protein>
    <recommendedName>
        <fullName evidence="2">BTB domain-containing protein</fullName>
    </recommendedName>
</protein>
<proteinExistence type="predicted"/>
<evidence type="ECO:0000259" key="2">
    <source>
        <dbReference type="PROSITE" id="PS50097"/>
    </source>
</evidence>
<organism evidence="3 4">
    <name type="scientific">Hydnum rufescens UP504</name>
    <dbReference type="NCBI Taxonomy" id="1448309"/>
    <lineage>
        <taxon>Eukaryota</taxon>
        <taxon>Fungi</taxon>
        <taxon>Dikarya</taxon>
        <taxon>Basidiomycota</taxon>
        <taxon>Agaricomycotina</taxon>
        <taxon>Agaricomycetes</taxon>
        <taxon>Cantharellales</taxon>
        <taxon>Hydnaceae</taxon>
        <taxon>Hydnum</taxon>
    </lineage>
</organism>
<feature type="compositionally biased region" description="Pro residues" evidence="1">
    <location>
        <begin position="15"/>
        <end position="29"/>
    </location>
</feature>
<feature type="domain" description="BTB" evidence="2">
    <location>
        <begin position="68"/>
        <end position="134"/>
    </location>
</feature>
<comment type="caution">
    <text evidence="3">The sequence shown here is derived from an EMBL/GenBank/DDBJ whole genome shotgun (WGS) entry which is preliminary data.</text>
</comment>
<feature type="region of interest" description="Disordered" evidence="1">
    <location>
        <begin position="1"/>
        <end position="54"/>
    </location>
</feature>
<dbReference type="Proteomes" id="UP000886523">
    <property type="component" value="Unassembled WGS sequence"/>
</dbReference>
<gene>
    <name evidence="3" type="ORF">BS47DRAFT_1387079</name>
</gene>
<evidence type="ECO:0000256" key="1">
    <source>
        <dbReference type="SAM" id="MobiDB-lite"/>
    </source>
</evidence>
<dbReference type="InterPro" id="IPR000210">
    <property type="entry name" value="BTB/POZ_dom"/>
</dbReference>
<reference evidence="3" key="1">
    <citation type="journal article" date="2020" name="Nat. Commun.">
        <title>Large-scale genome sequencing of mycorrhizal fungi provides insights into the early evolution of symbiotic traits.</title>
        <authorList>
            <person name="Miyauchi S."/>
            <person name="Kiss E."/>
            <person name="Kuo A."/>
            <person name="Drula E."/>
            <person name="Kohler A."/>
            <person name="Sanchez-Garcia M."/>
            <person name="Morin E."/>
            <person name="Andreopoulos B."/>
            <person name="Barry K.W."/>
            <person name="Bonito G."/>
            <person name="Buee M."/>
            <person name="Carver A."/>
            <person name="Chen C."/>
            <person name="Cichocki N."/>
            <person name="Clum A."/>
            <person name="Culley D."/>
            <person name="Crous P.W."/>
            <person name="Fauchery L."/>
            <person name="Girlanda M."/>
            <person name="Hayes R.D."/>
            <person name="Keri Z."/>
            <person name="LaButti K."/>
            <person name="Lipzen A."/>
            <person name="Lombard V."/>
            <person name="Magnuson J."/>
            <person name="Maillard F."/>
            <person name="Murat C."/>
            <person name="Nolan M."/>
            <person name="Ohm R.A."/>
            <person name="Pangilinan J."/>
            <person name="Pereira M.F."/>
            <person name="Perotto S."/>
            <person name="Peter M."/>
            <person name="Pfister S."/>
            <person name="Riley R."/>
            <person name="Sitrit Y."/>
            <person name="Stielow J.B."/>
            <person name="Szollosi G."/>
            <person name="Zifcakova L."/>
            <person name="Stursova M."/>
            <person name="Spatafora J.W."/>
            <person name="Tedersoo L."/>
            <person name="Vaario L.M."/>
            <person name="Yamada A."/>
            <person name="Yan M."/>
            <person name="Wang P."/>
            <person name="Xu J."/>
            <person name="Bruns T."/>
            <person name="Baldrian P."/>
            <person name="Vilgalys R."/>
            <person name="Dunand C."/>
            <person name="Henrissat B."/>
            <person name="Grigoriev I.V."/>
            <person name="Hibbett D."/>
            <person name="Nagy L.G."/>
            <person name="Martin F.M."/>
        </authorList>
    </citation>
    <scope>NUCLEOTIDE SEQUENCE</scope>
    <source>
        <strain evidence="3">UP504</strain>
    </source>
</reference>
<keyword evidence="4" id="KW-1185">Reference proteome</keyword>